<dbReference type="EMBL" id="JALLBG020000091">
    <property type="protein sequence ID" value="KAL3765821.1"/>
    <property type="molecule type" value="Genomic_DNA"/>
</dbReference>
<dbReference type="GO" id="GO:0046872">
    <property type="term" value="F:metal ion binding"/>
    <property type="evidence" value="ECO:0007669"/>
    <property type="project" value="UniProtKB-KW"/>
</dbReference>
<sequence>MISYQVPKDRSMIKSLVFNLPRPSVPIFVRSSTRSAALANDGDGEDGTSSNGRDGVVGAAAGSGSSASSSWVNSNLEFPIRRIYCVGRNYREHAIEMGGNPEREAPFFFQKPSDAIRVCYRDDNTTTASEITTTTTIIPYPTMTTSLHYEGEFIIAIGKDGSRIPTNQAMHHIYGYAIGCDLTRRDLQTEAKKSGKPWDAAKGFDSSCPISPIIPKEEIEEILPLLSLDHDGDINDYELTLKVNNTVRQQSTLGNMIYSTSEIISNLSKLYRLRQGDIILTGTPAGVSQLNIGDVVSITCGDLIPCEFVIGEPE</sequence>
<evidence type="ECO:0000259" key="4">
    <source>
        <dbReference type="Pfam" id="PF01557"/>
    </source>
</evidence>
<protein>
    <recommendedName>
        <fullName evidence="4">Fumarylacetoacetase-like C-terminal domain-containing protein</fullName>
    </recommendedName>
</protein>
<feature type="domain" description="Fumarylacetoacetase-like C-terminal" evidence="4">
    <location>
        <begin position="83"/>
        <end position="306"/>
    </location>
</feature>
<dbReference type="AlphaFoldDB" id="A0ABD3MSI9"/>
<feature type="compositionally biased region" description="Low complexity" evidence="3">
    <location>
        <begin position="56"/>
        <end position="70"/>
    </location>
</feature>
<evidence type="ECO:0000256" key="3">
    <source>
        <dbReference type="SAM" id="MobiDB-lite"/>
    </source>
</evidence>
<comment type="similarity">
    <text evidence="1">Belongs to the FAH family.</text>
</comment>
<name>A0ABD3MSI9_9STRA</name>
<evidence type="ECO:0000256" key="2">
    <source>
        <dbReference type="ARBA" id="ARBA00022723"/>
    </source>
</evidence>
<keyword evidence="6" id="KW-1185">Reference proteome</keyword>
<dbReference type="SUPFAM" id="SSF56529">
    <property type="entry name" value="FAH"/>
    <property type="match status" value="1"/>
</dbReference>
<organism evidence="5 6">
    <name type="scientific">Discostella pseudostelligera</name>
    <dbReference type="NCBI Taxonomy" id="259834"/>
    <lineage>
        <taxon>Eukaryota</taxon>
        <taxon>Sar</taxon>
        <taxon>Stramenopiles</taxon>
        <taxon>Ochrophyta</taxon>
        <taxon>Bacillariophyta</taxon>
        <taxon>Coscinodiscophyceae</taxon>
        <taxon>Thalassiosirophycidae</taxon>
        <taxon>Stephanodiscales</taxon>
        <taxon>Stephanodiscaceae</taxon>
        <taxon>Discostella</taxon>
    </lineage>
</organism>
<gene>
    <name evidence="5" type="ORF">ACHAWU_002616</name>
</gene>
<accession>A0ABD3MSI9</accession>
<dbReference type="InterPro" id="IPR011234">
    <property type="entry name" value="Fumarylacetoacetase-like_C"/>
</dbReference>
<evidence type="ECO:0000313" key="5">
    <source>
        <dbReference type="EMBL" id="KAL3765821.1"/>
    </source>
</evidence>
<reference evidence="5 6" key="1">
    <citation type="submission" date="2024-10" db="EMBL/GenBank/DDBJ databases">
        <title>Updated reference genomes for cyclostephanoid diatoms.</title>
        <authorList>
            <person name="Roberts W.R."/>
            <person name="Alverson A.J."/>
        </authorList>
    </citation>
    <scope>NUCLEOTIDE SEQUENCE [LARGE SCALE GENOMIC DNA]</scope>
    <source>
        <strain evidence="5 6">AJA232-27</strain>
    </source>
</reference>
<dbReference type="Pfam" id="PF01557">
    <property type="entry name" value="FAA_hydrolase"/>
    <property type="match status" value="1"/>
</dbReference>
<dbReference type="InterPro" id="IPR036663">
    <property type="entry name" value="Fumarylacetoacetase_C_sf"/>
</dbReference>
<evidence type="ECO:0000313" key="6">
    <source>
        <dbReference type="Proteomes" id="UP001530293"/>
    </source>
</evidence>
<comment type="caution">
    <text evidence="5">The sequence shown here is derived from an EMBL/GenBank/DDBJ whole genome shotgun (WGS) entry which is preliminary data.</text>
</comment>
<proteinExistence type="inferred from homology"/>
<dbReference type="Proteomes" id="UP001530293">
    <property type="component" value="Unassembled WGS sequence"/>
</dbReference>
<feature type="region of interest" description="Disordered" evidence="3">
    <location>
        <begin position="38"/>
        <end position="71"/>
    </location>
</feature>
<evidence type="ECO:0000256" key="1">
    <source>
        <dbReference type="ARBA" id="ARBA00010211"/>
    </source>
</evidence>
<keyword evidence="2" id="KW-0479">Metal-binding</keyword>
<dbReference type="Gene3D" id="3.90.850.10">
    <property type="entry name" value="Fumarylacetoacetase-like, C-terminal domain"/>
    <property type="match status" value="1"/>
</dbReference>
<dbReference type="PANTHER" id="PTHR11820">
    <property type="entry name" value="ACYLPYRUVASE"/>
    <property type="match status" value="1"/>
</dbReference>
<dbReference type="PANTHER" id="PTHR11820:SF7">
    <property type="entry name" value="ACYLPYRUVASE FAHD1, MITOCHONDRIAL"/>
    <property type="match status" value="1"/>
</dbReference>